<dbReference type="InterPro" id="IPR008538">
    <property type="entry name" value="Uma2"/>
</dbReference>
<dbReference type="SUPFAM" id="SSF52980">
    <property type="entry name" value="Restriction endonuclease-like"/>
    <property type="match status" value="1"/>
</dbReference>
<dbReference type="InterPro" id="IPR012296">
    <property type="entry name" value="Nuclease_put_TT1808"/>
</dbReference>
<proteinExistence type="predicted"/>
<dbReference type="Gene3D" id="3.90.1570.10">
    <property type="entry name" value="tt1808, chain A"/>
    <property type="match status" value="1"/>
</dbReference>
<comment type="caution">
    <text evidence="2">The sequence shown here is derived from an EMBL/GenBank/DDBJ whole genome shotgun (WGS) entry which is preliminary data.</text>
</comment>
<dbReference type="STRING" id="317619.GCA_000332315_02181"/>
<dbReference type="CDD" id="cd06260">
    <property type="entry name" value="DUF820-like"/>
    <property type="match status" value="1"/>
</dbReference>
<evidence type="ECO:0000313" key="2">
    <source>
        <dbReference type="EMBL" id="KKI98957.1"/>
    </source>
</evidence>
<gene>
    <name evidence="2" type="ORF">PROH_14115</name>
</gene>
<organism evidence="2 3">
    <name type="scientific">Prochlorothrix hollandica PCC 9006 = CALU 1027</name>
    <dbReference type="NCBI Taxonomy" id="317619"/>
    <lineage>
        <taxon>Bacteria</taxon>
        <taxon>Bacillati</taxon>
        <taxon>Cyanobacteriota</taxon>
        <taxon>Cyanophyceae</taxon>
        <taxon>Prochlorotrichales</taxon>
        <taxon>Prochlorotrichaceae</taxon>
        <taxon>Prochlorothrix</taxon>
    </lineage>
</organism>
<dbReference type="EMBL" id="AJTX02000006">
    <property type="protein sequence ID" value="KKI98957.1"/>
    <property type="molecule type" value="Genomic_DNA"/>
</dbReference>
<dbReference type="eggNOG" id="COG4636">
    <property type="taxonomic scope" value="Bacteria"/>
</dbReference>
<dbReference type="Proteomes" id="UP000034681">
    <property type="component" value="Unassembled WGS sequence"/>
</dbReference>
<dbReference type="PANTHER" id="PTHR36558:SF1">
    <property type="entry name" value="RESTRICTION ENDONUCLEASE DOMAIN-CONTAINING PROTEIN-RELATED"/>
    <property type="match status" value="1"/>
</dbReference>
<protein>
    <recommendedName>
        <fullName evidence="1">Putative restriction endonuclease domain-containing protein</fullName>
    </recommendedName>
</protein>
<dbReference type="RefSeq" id="WP_017712598.1">
    <property type="nucleotide sequence ID" value="NZ_KB235937.1"/>
</dbReference>
<dbReference type="AlphaFoldDB" id="A0A0M2PV40"/>
<keyword evidence="3" id="KW-1185">Reference proteome</keyword>
<dbReference type="PANTHER" id="PTHR36558">
    <property type="entry name" value="GLR1098 PROTEIN"/>
    <property type="match status" value="1"/>
</dbReference>
<sequence length="204" mass="23172">MLTTAPPRHYSPAEYLAQEEAADFRSEYHNGAIIPMTGGSLNHNQIVINLCALFKTALKQYSNTSTPAKAYTSDLRVLIPAHNRYTYPDLVVIQGSPQFLDDRTDTILNPTLILEVLSKSTQDYDRGDKFLFYRSIPSLQEYILIDQYKIHLEQFSKLDDRNWNYRPYGPDESALSLTTLGLALPIAEIYEDVMFDAAEPSQLS</sequence>
<accession>A0A0M2PV40</accession>
<feature type="domain" description="Putative restriction endonuclease" evidence="1">
    <location>
        <begin position="13"/>
        <end position="186"/>
    </location>
</feature>
<evidence type="ECO:0000313" key="3">
    <source>
        <dbReference type="Proteomes" id="UP000034681"/>
    </source>
</evidence>
<name>A0A0M2PV40_PROHO</name>
<dbReference type="InterPro" id="IPR011335">
    <property type="entry name" value="Restrct_endonuc-II-like"/>
</dbReference>
<dbReference type="Pfam" id="PF05685">
    <property type="entry name" value="Uma2"/>
    <property type="match status" value="1"/>
</dbReference>
<dbReference type="OrthoDB" id="428347at2"/>
<reference evidence="2" key="1">
    <citation type="submission" date="2012-04" db="EMBL/GenBank/DDBJ databases">
        <authorList>
            <person name="Borisov I.G."/>
            <person name="Ivanikova N.V."/>
            <person name="Pinevich A.V."/>
        </authorList>
    </citation>
    <scope>NUCLEOTIDE SEQUENCE</scope>
    <source>
        <strain evidence="2">CALU 1027</strain>
    </source>
</reference>
<evidence type="ECO:0000259" key="1">
    <source>
        <dbReference type="Pfam" id="PF05685"/>
    </source>
</evidence>